<proteinExistence type="predicted"/>
<organism evidence="1 2">
    <name type="scientific">Aquibium pacificus</name>
    <dbReference type="NCBI Taxonomy" id="3153579"/>
    <lineage>
        <taxon>Bacteria</taxon>
        <taxon>Pseudomonadati</taxon>
        <taxon>Pseudomonadota</taxon>
        <taxon>Alphaproteobacteria</taxon>
        <taxon>Hyphomicrobiales</taxon>
        <taxon>Phyllobacteriaceae</taxon>
        <taxon>Aquibium</taxon>
    </lineage>
</organism>
<accession>A0ABV3SJ98</accession>
<reference evidence="1 2" key="1">
    <citation type="submission" date="2024-05" db="EMBL/GenBank/DDBJ databases">
        <authorList>
            <person name="Jiang F."/>
        </authorList>
    </citation>
    <scope>NUCLEOTIDE SEQUENCE [LARGE SCALE GENOMIC DNA]</scope>
    <source>
        <strain evidence="1 2">LZ166</strain>
    </source>
</reference>
<dbReference type="Proteomes" id="UP001556692">
    <property type="component" value="Unassembled WGS sequence"/>
</dbReference>
<evidence type="ECO:0000313" key="1">
    <source>
        <dbReference type="EMBL" id="MEX0406789.1"/>
    </source>
</evidence>
<dbReference type="EMBL" id="JBDPGJ010000003">
    <property type="protein sequence ID" value="MEX0406789.1"/>
    <property type="molecule type" value="Genomic_DNA"/>
</dbReference>
<keyword evidence="2" id="KW-1185">Reference proteome</keyword>
<sequence>MIINHGAIKSGLFGGLFFAMEIYYGRWKKFSILSNATKEESDASKLPPHLQHDIGFMDCRPPHPLPLEKVLKERQNTLESMWLRYF</sequence>
<gene>
    <name evidence="1" type="ORF">ABGN05_14065</name>
</gene>
<dbReference type="RefSeq" id="WP_367954670.1">
    <property type="nucleotide sequence ID" value="NZ_JBDPGJ010000003.1"/>
</dbReference>
<evidence type="ECO:0000313" key="2">
    <source>
        <dbReference type="Proteomes" id="UP001556692"/>
    </source>
</evidence>
<comment type="caution">
    <text evidence="1">The sequence shown here is derived from an EMBL/GenBank/DDBJ whole genome shotgun (WGS) entry which is preliminary data.</text>
</comment>
<name>A0ABV3SJ98_9HYPH</name>
<protein>
    <submittedName>
        <fullName evidence="1">Uncharacterized protein</fullName>
    </submittedName>
</protein>